<dbReference type="CDD" id="cd07989">
    <property type="entry name" value="LPLAT_AGPAT-like"/>
    <property type="match status" value="1"/>
</dbReference>
<dbReference type="EMBL" id="CP089984">
    <property type="protein sequence ID" value="WXB15835.1"/>
    <property type="molecule type" value="Genomic_DNA"/>
</dbReference>
<evidence type="ECO:0000256" key="4">
    <source>
        <dbReference type="SAM" id="Phobius"/>
    </source>
</evidence>
<dbReference type="InterPro" id="IPR002123">
    <property type="entry name" value="Plipid/glycerol_acylTrfase"/>
</dbReference>
<evidence type="ECO:0000259" key="5">
    <source>
        <dbReference type="SMART" id="SM00563"/>
    </source>
</evidence>
<dbReference type="PANTHER" id="PTHR10434">
    <property type="entry name" value="1-ACYL-SN-GLYCEROL-3-PHOSPHATE ACYLTRANSFERASE"/>
    <property type="match status" value="1"/>
</dbReference>
<dbReference type="Proteomes" id="UP001370348">
    <property type="component" value="Chromosome"/>
</dbReference>
<dbReference type="SUPFAM" id="SSF69593">
    <property type="entry name" value="Glycerol-3-phosphate (1)-acyltransferase"/>
    <property type="match status" value="1"/>
</dbReference>
<evidence type="ECO:0000313" key="7">
    <source>
        <dbReference type="Proteomes" id="UP001370348"/>
    </source>
</evidence>
<keyword evidence="2" id="KW-0808">Transferase</keyword>
<evidence type="ECO:0000256" key="2">
    <source>
        <dbReference type="ARBA" id="ARBA00022679"/>
    </source>
</evidence>
<accession>A0ABZ2LZV2</accession>
<dbReference type="RefSeq" id="WP_394825469.1">
    <property type="nucleotide sequence ID" value="NZ_CP089984.1"/>
</dbReference>
<dbReference type="SMART" id="SM00563">
    <property type="entry name" value="PlsC"/>
    <property type="match status" value="1"/>
</dbReference>
<comment type="pathway">
    <text evidence="1">Lipid metabolism.</text>
</comment>
<keyword evidence="4" id="KW-1133">Transmembrane helix</keyword>
<reference evidence="6 7" key="1">
    <citation type="submission" date="2021-12" db="EMBL/GenBank/DDBJ databases">
        <title>Discovery of the Pendulisporaceae a myxobacterial family with distinct sporulation behavior and unique specialized metabolism.</title>
        <authorList>
            <person name="Garcia R."/>
            <person name="Popoff A."/>
            <person name="Bader C.D."/>
            <person name="Loehr J."/>
            <person name="Walesch S."/>
            <person name="Walt C."/>
            <person name="Boldt J."/>
            <person name="Bunk B."/>
            <person name="Haeckl F.J.F.P.J."/>
            <person name="Gunesch A.P."/>
            <person name="Birkelbach J."/>
            <person name="Nuebel U."/>
            <person name="Pietschmann T."/>
            <person name="Bach T."/>
            <person name="Mueller R."/>
        </authorList>
    </citation>
    <scope>NUCLEOTIDE SEQUENCE [LARGE SCALE GENOMIC DNA]</scope>
    <source>
        <strain evidence="6 7">MSr11954</strain>
    </source>
</reference>
<keyword evidence="4" id="KW-0812">Transmembrane</keyword>
<evidence type="ECO:0000313" key="6">
    <source>
        <dbReference type="EMBL" id="WXB15835.1"/>
    </source>
</evidence>
<evidence type="ECO:0000256" key="3">
    <source>
        <dbReference type="ARBA" id="ARBA00023315"/>
    </source>
</evidence>
<evidence type="ECO:0000256" key="1">
    <source>
        <dbReference type="ARBA" id="ARBA00005189"/>
    </source>
</evidence>
<dbReference type="Pfam" id="PF01553">
    <property type="entry name" value="Acyltransferase"/>
    <property type="match status" value="1"/>
</dbReference>
<protein>
    <submittedName>
        <fullName evidence="6">1-acyl-sn-glycerol-3-phosphate acyltransferase</fullName>
    </submittedName>
</protein>
<keyword evidence="4" id="KW-0472">Membrane</keyword>
<keyword evidence="7" id="KW-1185">Reference proteome</keyword>
<dbReference type="PANTHER" id="PTHR10434:SF11">
    <property type="entry name" value="1-ACYL-SN-GLYCEROL-3-PHOSPHATE ACYLTRANSFERASE"/>
    <property type="match status" value="1"/>
</dbReference>
<organism evidence="6 7">
    <name type="scientific">Pendulispora albinea</name>
    <dbReference type="NCBI Taxonomy" id="2741071"/>
    <lineage>
        <taxon>Bacteria</taxon>
        <taxon>Pseudomonadati</taxon>
        <taxon>Myxococcota</taxon>
        <taxon>Myxococcia</taxon>
        <taxon>Myxococcales</taxon>
        <taxon>Sorangiineae</taxon>
        <taxon>Pendulisporaceae</taxon>
        <taxon>Pendulispora</taxon>
    </lineage>
</organism>
<keyword evidence="3 6" id="KW-0012">Acyltransferase</keyword>
<dbReference type="GO" id="GO:0016746">
    <property type="term" value="F:acyltransferase activity"/>
    <property type="evidence" value="ECO:0007669"/>
    <property type="project" value="UniProtKB-KW"/>
</dbReference>
<feature type="domain" description="Phospholipid/glycerol acyltransferase" evidence="5">
    <location>
        <begin position="49"/>
        <end position="164"/>
    </location>
</feature>
<proteinExistence type="predicted"/>
<sequence>MAWGSVLTWPLGALRAVLLRAAALVLFRKVAKHLKYVLHVARLPDEQPILLVPNHQSYFDGHVIAFLLWTLHGRRAYTVTNVKAFRGTWARLYHETAGDIAVDPADPAATYARIQRELASGKTLIIYPEGHRSESSALLPFRYGAFNLAVQLDVPLLPIAMRGTGRVLPKGSLWFRRGEMAGVAFGEIVRPSDFTEPDGDARRRAQRVMEHTRRTLEELVSATDAELLGDDALHLEAEHLADRARDALERLLDKGAENVSARDALRVLRITRLGRRLAWSLRLEVQHLRAFGFFVGSLPVFASIFLLPGFRRRIDALLARDPRQPYVNYVLGQYMLRVPGILGGDKARAVSAMETAYENAAAYNLSPSRFAVNYAASLAKNGRTDEALDLLHHHFGAGPESDSLRHIRRWHRAQMLLKRLGRERPTARILTQ</sequence>
<gene>
    <name evidence="6" type="ORF">LZC94_00890</name>
</gene>
<name>A0ABZ2LZV2_9BACT</name>
<feature type="transmembrane region" description="Helical" evidence="4">
    <location>
        <begin position="290"/>
        <end position="310"/>
    </location>
</feature>